<organism evidence="2 3">
    <name type="scientific">Streptomyces diastaticus subsp. diastaticus</name>
    <dbReference type="NCBI Taxonomy" id="68040"/>
    <lineage>
        <taxon>Bacteria</taxon>
        <taxon>Bacillati</taxon>
        <taxon>Actinomycetota</taxon>
        <taxon>Actinomycetes</taxon>
        <taxon>Kitasatosporales</taxon>
        <taxon>Streptomycetaceae</taxon>
        <taxon>Streptomyces</taxon>
        <taxon>Streptomyces diastaticus group</taxon>
    </lineage>
</organism>
<feature type="region of interest" description="Disordered" evidence="1">
    <location>
        <begin position="49"/>
        <end position="73"/>
    </location>
</feature>
<reference evidence="2 3" key="1">
    <citation type="submission" date="2020-02" db="EMBL/GenBank/DDBJ databases">
        <title>Whole genome shotgun sequence of Streptomyces diastaticus subsp. diastaticus NBRC 13412.</title>
        <authorList>
            <person name="Ichikawa N."/>
            <person name="Komaki H."/>
            <person name="Tamura T."/>
        </authorList>
    </citation>
    <scope>NUCLEOTIDE SEQUENCE [LARGE SCALE GENOMIC DNA]</scope>
    <source>
        <strain evidence="2 3">NBRC 13412</strain>
    </source>
</reference>
<evidence type="ECO:0000313" key="3">
    <source>
        <dbReference type="Proteomes" id="UP000472710"/>
    </source>
</evidence>
<name>A0ABQ1CR44_STRDI</name>
<protein>
    <submittedName>
        <fullName evidence="2">Uncharacterized protein</fullName>
    </submittedName>
</protein>
<feature type="compositionally biased region" description="Basic and acidic residues" evidence="1">
    <location>
        <begin position="22"/>
        <end position="31"/>
    </location>
</feature>
<proteinExistence type="predicted"/>
<gene>
    <name evidence="2" type="ORF">Sdia_36090</name>
</gene>
<dbReference type="EMBL" id="BLLN01000003">
    <property type="protein sequence ID" value="GFH72841.1"/>
    <property type="molecule type" value="Genomic_DNA"/>
</dbReference>
<accession>A0ABQ1CR44</accession>
<evidence type="ECO:0000256" key="1">
    <source>
        <dbReference type="SAM" id="MobiDB-lite"/>
    </source>
</evidence>
<comment type="caution">
    <text evidence="2">The sequence shown here is derived from an EMBL/GenBank/DDBJ whole genome shotgun (WGS) entry which is preliminary data.</text>
</comment>
<feature type="region of interest" description="Disordered" evidence="1">
    <location>
        <begin position="1"/>
        <end position="31"/>
    </location>
</feature>
<sequence length="73" mass="7498">MSTATPPPRPREGNAWTPIEPGGDKAHEDLISRKRGLYRGVCTAEAPQYEIAPSTGGAPGPRGAKPSGNGTAS</sequence>
<dbReference type="Proteomes" id="UP000472710">
    <property type="component" value="Unassembled WGS sequence"/>
</dbReference>
<keyword evidence="3" id="KW-1185">Reference proteome</keyword>
<evidence type="ECO:0000313" key="2">
    <source>
        <dbReference type="EMBL" id="GFH72841.1"/>
    </source>
</evidence>